<sequence>MNNKPQPTVGPSEFLLYQTEDAQTRVQLRLHGETVWMTQKQLADLYQVSVPTVNGHLRVLFQDAELPADRTIRKFRIVAREGTRDVERLVDHYNLEVILQLGYRVRSHRGAQFRRWVTEQLRSYLEQGFLLDDERFKGGQDSAYFDALLERIRDIRSSEKIFWRKVLDIYATSIDYDPNTETSKQFFATVQNKMHWAAHGHTAAELIVLRADAQAPQMGLTSWQAQGRGGPPRMTDAAIAKNYLNAQELDTLNRIVTAYLEVAELQASAQQAMTMRDWAVELDHFLRMTRQDILTHAGKVSADAALARAQAVYEQHQQHMRTLPSKVEQDFEAAIAKPLKQIQQSKSALPRKAGGNQ</sequence>
<proteinExistence type="predicted"/>
<dbReference type="PIRSF" id="PIRSF015268">
    <property type="entry name" value="Virulence_RhuM"/>
    <property type="match status" value="1"/>
</dbReference>
<dbReference type="PANTHER" id="PTHR35810">
    <property type="entry name" value="CYTOPLASMIC PROTEIN-RELATED"/>
    <property type="match status" value="1"/>
</dbReference>
<name>A0A060NQ32_9BURK</name>
<dbReference type="InterPro" id="IPR011204">
    <property type="entry name" value="Virulence_RhuM-like"/>
</dbReference>
<dbReference type="OrthoDB" id="9802752at2"/>
<dbReference type="AlphaFoldDB" id="A0A060NQ32"/>
<dbReference type="PANTHER" id="PTHR35810:SF1">
    <property type="entry name" value="CYTOPLASMIC PROTEIN"/>
    <property type="match status" value="1"/>
</dbReference>
<organism evidence="1 2">
    <name type="scientific">Serpentinimonas raichei</name>
    <dbReference type="NCBI Taxonomy" id="1458425"/>
    <lineage>
        <taxon>Bacteria</taxon>
        <taxon>Pseudomonadati</taxon>
        <taxon>Pseudomonadota</taxon>
        <taxon>Betaproteobacteria</taxon>
        <taxon>Burkholderiales</taxon>
        <taxon>Comamonadaceae</taxon>
        <taxon>Serpentinimonas</taxon>
    </lineage>
</organism>
<dbReference type="STRING" id="1458425.SRAA_1175"/>
<evidence type="ECO:0000313" key="2">
    <source>
        <dbReference type="Proteomes" id="UP000067461"/>
    </source>
</evidence>
<gene>
    <name evidence="1" type="ORF">SRAA_1175</name>
</gene>
<keyword evidence="2" id="KW-1185">Reference proteome</keyword>
<protein>
    <submittedName>
        <fullName evidence="1">Virulence protein</fullName>
    </submittedName>
</protein>
<dbReference type="RefSeq" id="WP_045531446.1">
    <property type="nucleotide sequence ID" value="NZ_AP014568.1"/>
</dbReference>
<dbReference type="EMBL" id="AP014568">
    <property type="protein sequence ID" value="BAO81029.1"/>
    <property type="molecule type" value="Genomic_DNA"/>
</dbReference>
<dbReference type="HOGENOM" id="CLU_048266_0_0_4"/>
<dbReference type="KEGG" id="cbaa:SRAA_1175"/>
<evidence type="ECO:0000313" key="1">
    <source>
        <dbReference type="EMBL" id="BAO81029.1"/>
    </source>
</evidence>
<reference evidence="1 2" key="1">
    <citation type="journal article" date="2014" name="Nat. Commun.">
        <title>Physiological and genomic features of highly alkaliphilic hydrogen-utilizing Betaproteobacteria from a continental serpentinizing site.</title>
        <authorList>
            <person name="Suzuki S."/>
            <person name="Kuenen J.G."/>
            <person name="Schipper K."/>
            <person name="van der Velde S."/>
            <person name="Ishii S."/>
            <person name="Wu A."/>
            <person name="Sorokin D.Y."/>
            <person name="Tenney A."/>
            <person name="Meng X.Y."/>
            <person name="Morrill P.L."/>
            <person name="Kamagata Y."/>
            <person name="Muyzer G."/>
            <person name="Nealson K.H."/>
        </authorList>
    </citation>
    <scope>NUCLEOTIDE SEQUENCE [LARGE SCALE GENOMIC DNA]</scope>
    <source>
        <strain evidence="1 2">A1</strain>
    </source>
</reference>
<dbReference type="Pfam" id="PF13310">
    <property type="entry name" value="Virulence_RhuM"/>
    <property type="match status" value="1"/>
</dbReference>
<dbReference type="Proteomes" id="UP000067461">
    <property type="component" value="Chromosome"/>
</dbReference>
<accession>A0A060NQ32</accession>